<reference evidence="1 2" key="1">
    <citation type="submission" date="2023-11" db="EMBL/GenBank/DDBJ databases">
        <title>MicrobeMod: A computational toolkit for identifying prokaryotic methylation and restriction-modification with nanopore sequencing.</title>
        <authorList>
            <person name="Crits-Christoph A."/>
            <person name="Kang S.C."/>
            <person name="Lee H."/>
            <person name="Ostrov N."/>
        </authorList>
    </citation>
    <scope>NUCLEOTIDE SEQUENCE [LARGE SCALE GENOMIC DNA]</scope>
    <source>
        <strain evidence="1 2">DSMZ 16071</strain>
    </source>
</reference>
<protein>
    <submittedName>
        <fullName evidence="1">Phosphohistidine phosphatase SixA</fullName>
    </submittedName>
</protein>
<dbReference type="EMBL" id="CP140158">
    <property type="protein sequence ID" value="WQG84094.1"/>
    <property type="molecule type" value="Genomic_DNA"/>
</dbReference>
<sequence length="153" mass="17327">MKVWIMRHGDAPYIDGERQLSESGKQDVAQMSQRLAEILKLQELELELMLASPYLRAQQTADIVEQELMNAKVRPFLREQEPLLRSESDPAMTASYVEALPQSTILLVSHMPLVANLLASWLPHQGRYFPTSAIAELDFADGKPNLSSFYEPQ</sequence>
<dbReference type="CDD" id="cd07067">
    <property type="entry name" value="HP_PGM_like"/>
    <property type="match status" value="1"/>
</dbReference>
<dbReference type="Pfam" id="PF00300">
    <property type="entry name" value="His_Phos_1"/>
    <property type="match status" value="1"/>
</dbReference>
<dbReference type="Proteomes" id="UP001324185">
    <property type="component" value="Chromosome"/>
</dbReference>
<dbReference type="Gene3D" id="3.40.50.1240">
    <property type="entry name" value="Phosphoglycerate mutase-like"/>
    <property type="match status" value="1"/>
</dbReference>
<name>A0ABZ0X0R7_9GAMM</name>
<dbReference type="NCBIfam" id="TIGR00249">
    <property type="entry name" value="sixA"/>
    <property type="match status" value="1"/>
</dbReference>
<proteinExistence type="predicted"/>
<dbReference type="InterPro" id="IPR029033">
    <property type="entry name" value="His_PPase_superfam"/>
</dbReference>
<keyword evidence="2" id="KW-1185">Reference proteome</keyword>
<dbReference type="SUPFAM" id="SSF53254">
    <property type="entry name" value="Phosphoglycerate mutase-like"/>
    <property type="match status" value="1"/>
</dbReference>
<gene>
    <name evidence="1" type="primary">sixA</name>
    <name evidence="1" type="ORF">SR900_06360</name>
</gene>
<organism evidence="1 2">
    <name type="scientific">Kangiella aquimarina</name>
    <dbReference type="NCBI Taxonomy" id="261965"/>
    <lineage>
        <taxon>Bacteria</taxon>
        <taxon>Pseudomonadati</taxon>
        <taxon>Pseudomonadota</taxon>
        <taxon>Gammaproteobacteria</taxon>
        <taxon>Kangiellales</taxon>
        <taxon>Kangiellaceae</taxon>
        <taxon>Kangiella</taxon>
    </lineage>
</organism>
<evidence type="ECO:0000313" key="1">
    <source>
        <dbReference type="EMBL" id="WQG84094.1"/>
    </source>
</evidence>
<dbReference type="InterPro" id="IPR013078">
    <property type="entry name" value="His_Pase_superF_clade-1"/>
</dbReference>
<dbReference type="RefSeq" id="WP_018624551.1">
    <property type="nucleotide sequence ID" value="NZ_CP140158.1"/>
</dbReference>
<evidence type="ECO:0000313" key="2">
    <source>
        <dbReference type="Proteomes" id="UP001324185"/>
    </source>
</evidence>
<dbReference type="InterPro" id="IPR004449">
    <property type="entry name" value="SixA"/>
</dbReference>
<accession>A0ABZ0X0R7</accession>